<dbReference type="Gene3D" id="3.20.20.370">
    <property type="entry name" value="Glycoside hydrolase/deacetylase"/>
    <property type="match status" value="1"/>
</dbReference>
<dbReference type="AlphaFoldDB" id="A0A367ZMA2"/>
<dbReference type="Pfam" id="PF13181">
    <property type="entry name" value="TPR_8"/>
    <property type="match status" value="1"/>
</dbReference>
<evidence type="ECO:0000256" key="2">
    <source>
        <dbReference type="ARBA" id="ARBA00022803"/>
    </source>
</evidence>
<protein>
    <submittedName>
        <fullName evidence="6">Putative polysaccharide deacetylase</fullName>
    </submittedName>
</protein>
<dbReference type="Pfam" id="PF01522">
    <property type="entry name" value="Polysacc_deac_1"/>
    <property type="match status" value="1"/>
</dbReference>
<keyword evidence="1" id="KW-0677">Repeat</keyword>
<dbReference type="CDD" id="cd10917">
    <property type="entry name" value="CE4_NodB_like_6s_7s"/>
    <property type="match status" value="1"/>
</dbReference>
<evidence type="ECO:0000256" key="4">
    <source>
        <dbReference type="SAM" id="MobiDB-lite"/>
    </source>
</evidence>
<evidence type="ECO:0000259" key="5">
    <source>
        <dbReference type="PROSITE" id="PS51677"/>
    </source>
</evidence>
<dbReference type="Pfam" id="PF07719">
    <property type="entry name" value="TPR_2"/>
    <property type="match status" value="1"/>
</dbReference>
<accession>A0A367ZMA2</accession>
<evidence type="ECO:0000256" key="1">
    <source>
        <dbReference type="ARBA" id="ARBA00022737"/>
    </source>
</evidence>
<gene>
    <name evidence="6" type="ORF">OZSIB_0126</name>
</gene>
<dbReference type="GO" id="GO:0005975">
    <property type="term" value="P:carbohydrate metabolic process"/>
    <property type="evidence" value="ECO:0007669"/>
    <property type="project" value="InterPro"/>
</dbReference>
<feature type="compositionally biased region" description="Basic and acidic residues" evidence="4">
    <location>
        <begin position="188"/>
        <end position="199"/>
    </location>
</feature>
<evidence type="ECO:0000256" key="3">
    <source>
        <dbReference type="PROSITE-ProRule" id="PRU00339"/>
    </source>
</evidence>
<dbReference type="SUPFAM" id="SSF88713">
    <property type="entry name" value="Glycoside hydrolase/deacetylase"/>
    <property type="match status" value="1"/>
</dbReference>
<evidence type="ECO:0000313" key="7">
    <source>
        <dbReference type="Proteomes" id="UP000252355"/>
    </source>
</evidence>
<reference evidence="6 7" key="1">
    <citation type="submission" date="2018-05" db="EMBL/GenBank/DDBJ databases">
        <title>A metagenomic window into the 2 km-deep terrestrial subsurface aquifer revealed taxonomically and functionally diverse microbial community comprising novel uncultured bacterial lineages.</title>
        <authorList>
            <person name="Kadnikov V.V."/>
            <person name="Mardanov A.V."/>
            <person name="Beletsky A.V."/>
            <person name="Banks D."/>
            <person name="Pimenov N.V."/>
            <person name="Frank Y.A."/>
            <person name="Karnachuk O.V."/>
            <person name="Ravin N.V."/>
        </authorList>
    </citation>
    <scope>NUCLEOTIDE SEQUENCE [LARGE SCALE GENOMIC DNA]</scope>
    <source>
        <strain evidence="6">BY5</strain>
    </source>
</reference>
<comment type="caution">
    <text evidence="6">The sequence shown here is derived from an EMBL/GenBank/DDBJ whole genome shotgun (WGS) entry which is preliminary data.</text>
</comment>
<dbReference type="InterPro" id="IPR002509">
    <property type="entry name" value="NODB_dom"/>
</dbReference>
<dbReference type="InterPro" id="IPR011330">
    <property type="entry name" value="Glyco_hydro/deAcase_b/a-brl"/>
</dbReference>
<dbReference type="InterPro" id="IPR013105">
    <property type="entry name" value="TPR_2"/>
</dbReference>
<dbReference type="InterPro" id="IPR019734">
    <property type="entry name" value="TPR_rpt"/>
</dbReference>
<organism evidence="6 7">
    <name type="scientific">Candidatus Ozemobacter sibiricus</name>
    <dbReference type="NCBI Taxonomy" id="2268124"/>
    <lineage>
        <taxon>Bacteria</taxon>
        <taxon>Candidatus Ozemobacteria</taxon>
        <taxon>Candidatus Ozemobacterales</taxon>
        <taxon>Candidatus Ozemobacteraceae</taxon>
        <taxon>Candidatus Ozemobacter</taxon>
    </lineage>
</organism>
<dbReference type="InterPro" id="IPR011990">
    <property type="entry name" value="TPR-like_helical_dom_sf"/>
</dbReference>
<evidence type="ECO:0000313" key="6">
    <source>
        <dbReference type="EMBL" id="RCK79255.1"/>
    </source>
</evidence>
<feature type="region of interest" description="Disordered" evidence="4">
    <location>
        <begin position="151"/>
        <end position="262"/>
    </location>
</feature>
<dbReference type="SMART" id="SM00028">
    <property type="entry name" value="TPR"/>
    <property type="match status" value="3"/>
</dbReference>
<dbReference type="EMBL" id="QOQW01000014">
    <property type="protein sequence ID" value="RCK79255.1"/>
    <property type="molecule type" value="Genomic_DNA"/>
</dbReference>
<keyword evidence="2 3" id="KW-0802">TPR repeat</keyword>
<dbReference type="SUPFAM" id="SSF48452">
    <property type="entry name" value="TPR-like"/>
    <property type="match status" value="1"/>
</dbReference>
<feature type="compositionally biased region" description="Pro residues" evidence="4">
    <location>
        <begin position="163"/>
        <end position="175"/>
    </location>
</feature>
<dbReference type="PANTHER" id="PTHR10587">
    <property type="entry name" value="GLYCOSYL TRANSFERASE-RELATED"/>
    <property type="match status" value="1"/>
</dbReference>
<dbReference type="GO" id="GO:0016810">
    <property type="term" value="F:hydrolase activity, acting on carbon-nitrogen (but not peptide) bonds"/>
    <property type="evidence" value="ECO:0007669"/>
    <property type="project" value="InterPro"/>
</dbReference>
<feature type="repeat" description="TPR" evidence="3">
    <location>
        <begin position="69"/>
        <end position="102"/>
    </location>
</feature>
<dbReference type="Gene3D" id="1.25.40.10">
    <property type="entry name" value="Tetratricopeptide repeat domain"/>
    <property type="match status" value="1"/>
</dbReference>
<dbReference type="PROSITE" id="PS51677">
    <property type="entry name" value="NODB"/>
    <property type="match status" value="1"/>
</dbReference>
<feature type="domain" description="NodB homology" evidence="5">
    <location>
        <begin position="273"/>
        <end position="451"/>
    </location>
</feature>
<dbReference type="InterPro" id="IPR050248">
    <property type="entry name" value="Polysacc_deacetylase_ArnD"/>
</dbReference>
<proteinExistence type="predicted"/>
<name>A0A367ZMA2_9BACT</name>
<sequence length="471" mass="51180">MVGLAVGGAAAVGAVGPSPDLPAIVAVLQADPTNVGALNAYGIEQARAGDLIGAIRTWRYAIDLAPRYVHLYNNIGSALRRLGHLKEAREWYQASLRLQPTYWTWYNLGLLQEEMGRTTEAMQAYWEAVRLFPAFMAARERYLRLERLAREAPPARPTAPASPTAPSPVAKPPVPILAEAEPSLRPQGGEDDRSGDRPETPTPSAGGATSVSPSPGDRVPRAPSERVAGATAERAKRPAAERASTAGPLEESLTAETPAREYDVVRLPGDSGGQVFLTFDGGADADGLEPILAALAARGVRSTFFLTGQWVKRYPELARRILASGHEIANHSMSHQNMANWSKEAIAAELEKAEQVFVAVLGRRGAPFFRFPFGAQNRRVEQFTEELGYRPVYWHIDTLDWKEPSVDSIVDKVASRIRRGAVVLMHVGSRNGAKALPTILDHLLVRGYRPDRLSALDPAQIAALPTIGRHR</sequence>
<dbReference type="Proteomes" id="UP000252355">
    <property type="component" value="Unassembled WGS sequence"/>
</dbReference>
<dbReference type="PROSITE" id="PS50005">
    <property type="entry name" value="TPR"/>
    <property type="match status" value="1"/>
</dbReference>